<dbReference type="STRING" id="1231336.L248_0298"/>
<name>U4TQW1_9LACO</name>
<sequence>MSTKFHQAFGVYGIFSENGALAVIKKTGGPYINRYDLPGGTPEDGEEIAHTLIRETHEETGLAVTQSHQLGITGFRYPWTYARWHYNQHRCVFYWIDAWDGQLAGQAAQFVGQDALGAVWLPVTDISLATCSPLVVKAAETIRQHGRFDPTEITYADWPVLSQPVF</sequence>
<gene>
    <name evidence="4" type="primary">nudF</name>
    <name evidence="4" type="ORF">L248_0298</name>
</gene>
<dbReference type="RefSeq" id="WP_022528245.1">
    <property type="nucleotide sequence ID" value="NZ_KI271582.1"/>
</dbReference>
<dbReference type="PANTHER" id="PTHR43736:SF1">
    <property type="entry name" value="DIHYDRONEOPTERIN TRIPHOSPHATE DIPHOSPHATASE"/>
    <property type="match status" value="1"/>
</dbReference>
<dbReference type="PROSITE" id="PS00893">
    <property type="entry name" value="NUDIX_BOX"/>
    <property type="match status" value="1"/>
</dbReference>
<comment type="similarity">
    <text evidence="1">Belongs to the Nudix hydrolase family.</text>
</comment>
<dbReference type="Proteomes" id="UP000030647">
    <property type="component" value="Unassembled WGS sequence"/>
</dbReference>
<keyword evidence="2" id="KW-0378">Hydrolase</keyword>
<dbReference type="Gene3D" id="3.90.79.10">
    <property type="entry name" value="Nucleoside Triphosphate Pyrophosphohydrolase"/>
    <property type="match status" value="1"/>
</dbReference>
<keyword evidence="5" id="KW-1185">Reference proteome</keyword>
<accession>U4TQW1</accession>
<dbReference type="SUPFAM" id="SSF55811">
    <property type="entry name" value="Nudix"/>
    <property type="match status" value="1"/>
</dbReference>
<organism evidence="4 5">
    <name type="scientific">Schleiferilactobacillus shenzhenensis LY-73</name>
    <dbReference type="NCBI Taxonomy" id="1231336"/>
    <lineage>
        <taxon>Bacteria</taxon>
        <taxon>Bacillati</taxon>
        <taxon>Bacillota</taxon>
        <taxon>Bacilli</taxon>
        <taxon>Lactobacillales</taxon>
        <taxon>Lactobacillaceae</taxon>
        <taxon>Schleiferilactobacillus</taxon>
    </lineage>
</organism>
<dbReference type="InterPro" id="IPR015797">
    <property type="entry name" value="NUDIX_hydrolase-like_dom_sf"/>
</dbReference>
<dbReference type="eggNOG" id="COG1051">
    <property type="taxonomic scope" value="Bacteria"/>
</dbReference>
<dbReference type="EMBL" id="KI271582">
    <property type="protein sequence ID" value="ERL66619.1"/>
    <property type="molecule type" value="Genomic_DNA"/>
</dbReference>
<protein>
    <submittedName>
        <fullName evidence="4">NudF</fullName>
    </submittedName>
</protein>
<evidence type="ECO:0000256" key="2">
    <source>
        <dbReference type="ARBA" id="ARBA00022801"/>
    </source>
</evidence>
<dbReference type="CDD" id="cd04686">
    <property type="entry name" value="NUDIX_Hydrolase"/>
    <property type="match status" value="1"/>
</dbReference>
<dbReference type="HOGENOM" id="CLU_037162_20_1_9"/>
<dbReference type="GO" id="GO:0016787">
    <property type="term" value="F:hydrolase activity"/>
    <property type="evidence" value="ECO:0007669"/>
    <property type="project" value="UniProtKB-KW"/>
</dbReference>
<proteinExistence type="inferred from homology"/>
<dbReference type="OrthoDB" id="369191at2"/>
<evidence type="ECO:0000256" key="1">
    <source>
        <dbReference type="ARBA" id="ARBA00005582"/>
    </source>
</evidence>
<dbReference type="PROSITE" id="PS51462">
    <property type="entry name" value="NUDIX"/>
    <property type="match status" value="1"/>
</dbReference>
<dbReference type="Pfam" id="PF00293">
    <property type="entry name" value="NUDIX"/>
    <property type="match status" value="1"/>
</dbReference>
<evidence type="ECO:0000313" key="4">
    <source>
        <dbReference type="EMBL" id="ERL66619.1"/>
    </source>
</evidence>
<evidence type="ECO:0000313" key="5">
    <source>
        <dbReference type="Proteomes" id="UP000030647"/>
    </source>
</evidence>
<dbReference type="PANTHER" id="PTHR43736">
    <property type="entry name" value="ADP-RIBOSE PYROPHOSPHATASE"/>
    <property type="match status" value="1"/>
</dbReference>
<dbReference type="AlphaFoldDB" id="U4TQW1"/>
<dbReference type="InterPro" id="IPR020084">
    <property type="entry name" value="NUDIX_hydrolase_CS"/>
</dbReference>
<reference evidence="5" key="1">
    <citation type="journal article" date="2013" name="Genome Announc.">
        <title>Whole-Genome Sequencing of Lactobacillus shenzhenensis Strain LY-73T.</title>
        <authorList>
            <person name="Lin Z."/>
            <person name="Liu Z."/>
            <person name="Yang R."/>
            <person name="Zou Y."/>
            <person name="Wan D."/>
            <person name="Chen J."/>
            <person name="Guo M."/>
            <person name="Zhao J."/>
            <person name="Fang C."/>
            <person name="Yang R."/>
            <person name="Liu F."/>
        </authorList>
    </citation>
    <scope>NUCLEOTIDE SEQUENCE [LARGE SCALE GENOMIC DNA]</scope>
    <source>
        <strain evidence="5">LY-73</strain>
    </source>
</reference>
<evidence type="ECO:0000259" key="3">
    <source>
        <dbReference type="PROSITE" id="PS51462"/>
    </source>
</evidence>
<dbReference type="InterPro" id="IPR000086">
    <property type="entry name" value="NUDIX_hydrolase_dom"/>
</dbReference>
<feature type="domain" description="Nudix hydrolase" evidence="3">
    <location>
        <begin position="4"/>
        <end position="144"/>
    </location>
</feature>